<name>A0A0E9VJH9_ANGAN</name>
<evidence type="ECO:0000313" key="1">
    <source>
        <dbReference type="EMBL" id="JAH78264.1"/>
    </source>
</evidence>
<proteinExistence type="predicted"/>
<dbReference type="EMBL" id="GBXM01030313">
    <property type="protein sequence ID" value="JAH78264.1"/>
    <property type="molecule type" value="Transcribed_RNA"/>
</dbReference>
<accession>A0A0E9VJH9</accession>
<sequence>MKILSNCNLSKHKRTALSRTLEKHLALLLNCFHSTHYRKHKTFHWVSKLIG</sequence>
<reference evidence="1" key="1">
    <citation type="submission" date="2014-11" db="EMBL/GenBank/DDBJ databases">
        <authorList>
            <person name="Amaro Gonzalez C."/>
        </authorList>
    </citation>
    <scope>NUCLEOTIDE SEQUENCE</scope>
</reference>
<organism evidence="1">
    <name type="scientific">Anguilla anguilla</name>
    <name type="common">European freshwater eel</name>
    <name type="synonym">Muraena anguilla</name>
    <dbReference type="NCBI Taxonomy" id="7936"/>
    <lineage>
        <taxon>Eukaryota</taxon>
        <taxon>Metazoa</taxon>
        <taxon>Chordata</taxon>
        <taxon>Craniata</taxon>
        <taxon>Vertebrata</taxon>
        <taxon>Euteleostomi</taxon>
        <taxon>Actinopterygii</taxon>
        <taxon>Neopterygii</taxon>
        <taxon>Teleostei</taxon>
        <taxon>Anguilliformes</taxon>
        <taxon>Anguillidae</taxon>
        <taxon>Anguilla</taxon>
    </lineage>
</organism>
<protein>
    <submittedName>
        <fullName evidence="1">Uncharacterized protein</fullName>
    </submittedName>
</protein>
<dbReference type="AlphaFoldDB" id="A0A0E9VJH9"/>
<reference evidence="1" key="2">
    <citation type="journal article" date="2015" name="Fish Shellfish Immunol.">
        <title>Early steps in the European eel (Anguilla anguilla)-Vibrio vulnificus interaction in the gills: Role of the RtxA13 toxin.</title>
        <authorList>
            <person name="Callol A."/>
            <person name="Pajuelo D."/>
            <person name="Ebbesson L."/>
            <person name="Teles M."/>
            <person name="MacKenzie S."/>
            <person name="Amaro C."/>
        </authorList>
    </citation>
    <scope>NUCLEOTIDE SEQUENCE</scope>
</reference>